<dbReference type="PANTHER" id="PTHR31310">
    <property type="match status" value="1"/>
</dbReference>
<accession>A0A5C8ZGY2</accession>
<protein>
    <submittedName>
        <fullName evidence="8">Phosphatase PAP2 family protein</fullName>
    </submittedName>
</protein>
<reference evidence="8 9" key="1">
    <citation type="submission" date="2019-07" db="EMBL/GenBank/DDBJ databases">
        <title>Quadrisphaera sp. strain DD2A genome sequencing and assembly.</title>
        <authorList>
            <person name="Kim I."/>
        </authorList>
    </citation>
    <scope>NUCLEOTIDE SEQUENCE [LARGE SCALE GENOMIC DNA]</scope>
    <source>
        <strain evidence="8 9">DD2A</strain>
    </source>
</reference>
<dbReference type="InterPro" id="IPR036938">
    <property type="entry name" value="PAP2/HPO_sf"/>
</dbReference>
<dbReference type="OrthoDB" id="5241565at2"/>
<gene>
    <name evidence="8" type="ORF">FMM08_11755</name>
</gene>
<comment type="caution">
    <text evidence="8">The sequence shown here is derived from an EMBL/GenBank/DDBJ whole genome shotgun (WGS) entry which is preliminary data.</text>
</comment>
<dbReference type="Gene3D" id="1.20.144.10">
    <property type="entry name" value="Phosphatidic acid phosphatase type 2/haloperoxidase"/>
    <property type="match status" value="1"/>
</dbReference>
<keyword evidence="3 6" id="KW-1133">Transmembrane helix</keyword>
<dbReference type="InterPro" id="IPR052185">
    <property type="entry name" value="IPC_Synthase-Related"/>
</dbReference>
<evidence type="ECO:0000256" key="3">
    <source>
        <dbReference type="ARBA" id="ARBA00022989"/>
    </source>
</evidence>
<evidence type="ECO:0000313" key="8">
    <source>
        <dbReference type="EMBL" id="TXR56100.1"/>
    </source>
</evidence>
<dbReference type="InterPro" id="IPR026841">
    <property type="entry name" value="Aur1/Ipt1"/>
</dbReference>
<evidence type="ECO:0000256" key="1">
    <source>
        <dbReference type="ARBA" id="ARBA00004141"/>
    </source>
</evidence>
<name>A0A5C8ZGY2_9ACTN</name>
<feature type="transmembrane region" description="Helical" evidence="6">
    <location>
        <begin position="168"/>
        <end position="186"/>
    </location>
</feature>
<evidence type="ECO:0000256" key="6">
    <source>
        <dbReference type="SAM" id="Phobius"/>
    </source>
</evidence>
<sequence length="311" mass="32943">MSGPPPTGTPWRPRSTCPSSTVRCSALPPPPPTTARCAGPTSTRSSLRRAAETSTAGQPGRQDRRGRRPALWAEALLVVAFLLAYESVQRLAGDDVAAAFSHARTLLGLEQAVGLAPEQALDTATAASPLLSLLSSAWYSALHYTVTPVVLGLAYWRLPERYRAVRNAFFATTAAALLGYFLLPTAPPRLLPGYADVVSETAGSGWWSAAPPIGTSGVDQLAAMPSMHVGWALWSALVLSLVVRRRRWLRCAVLLYPVVTAVVVVATGNHWLLDVVAGAGLTALAWAALVVRQPAREAAGADRRDLVSEPG</sequence>
<dbReference type="SUPFAM" id="SSF48317">
    <property type="entry name" value="Acid phosphatase/Vanadium-dependent haloperoxidase"/>
    <property type="match status" value="1"/>
</dbReference>
<evidence type="ECO:0000259" key="7">
    <source>
        <dbReference type="Pfam" id="PF14378"/>
    </source>
</evidence>
<dbReference type="PANTHER" id="PTHR31310:SF7">
    <property type="entry name" value="PA-PHOSPHATASE RELATED-FAMILY PROTEIN DDB_G0268928"/>
    <property type="match status" value="1"/>
</dbReference>
<dbReference type="Proteomes" id="UP000321234">
    <property type="component" value="Unassembled WGS sequence"/>
</dbReference>
<feature type="region of interest" description="Disordered" evidence="5">
    <location>
        <begin position="1"/>
        <end position="66"/>
    </location>
</feature>
<dbReference type="EMBL" id="VKAC01000006">
    <property type="protein sequence ID" value="TXR56100.1"/>
    <property type="molecule type" value="Genomic_DNA"/>
</dbReference>
<feature type="domain" description="Inositolphosphotransferase Aur1/Ipt1" evidence="7">
    <location>
        <begin position="105"/>
        <end position="287"/>
    </location>
</feature>
<comment type="subcellular location">
    <subcellularLocation>
        <location evidence="1">Membrane</location>
        <topology evidence="1">Multi-pass membrane protein</topology>
    </subcellularLocation>
</comment>
<organism evidence="8 9">
    <name type="scientific">Quadrisphaera setariae</name>
    <dbReference type="NCBI Taxonomy" id="2593304"/>
    <lineage>
        <taxon>Bacteria</taxon>
        <taxon>Bacillati</taxon>
        <taxon>Actinomycetota</taxon>
        <taxon>Actinomycetes</taxon>
        <taxon>Kineosporiales</taxon>
        <taxon>Kineosporiaceae</taxon>
        <taxon>Quadrisphaera</taxon>
    </lineage>
</organism>
<evidence type="ECO:0000256" key="5">
    <source>
        <dbReference type="SAM" id="MobiDB-lite"/>
    </source>
</evidence>
<evidence type="ECO:0000256" key="4">
    <source>
        <dbReference type="ARBA" id="ARBA00023136"/>
    </source>
</evidence>
<keyword evidence="2 6" id="KW-0812">Transmembrane</keyword>
<keyword evidence="9" id="KW-1185">Reference proteome</keyword>
<evidence type="ECO:0000313" key="9">
    <source>
        <dbReference type="Proteomes" id="UP000321234"/>
    </source>
</evidence>
<proteinExistence type="predicted"/>
<feature type="transmembrane region" description="Helical" evidence="6">
    <location>
        <begin position="137"/>
        <end position="156"/>
    </location>
</feature>
<dbReference type="Pfam" id="PF14378">
    <property type="entry name" value="PAP2_3"/>
    <property type="match status" value="1"/>
</dbReference>
<dbReference type="AlphaFoldDB" id="A0A5C8ZGY2"/>
<dbReference type="GO" id="GO:0016020">
    <property type="term" value="C:membrane"/>
    <property type="evidence" value="ECO:0007669"/>
    <property type="project" value="UniProtKB-SubCell"/>
</dbReference>
<dbReference type="CDD" id="cd03386">
    <property type="entry name" value="PAP2_Aur1_like"/>
    <property type="match status" value="1"/>
</dbReference>
<evidence type="ECO:0000256" key="2">
    <source>
        <dbReference type="ARBA" id="ARBA00022692"/>
    </source>
</evidence>
<feature type="transmembrane region" description="Helical" evidence="6">
    <location>
        <begin position="221"/>
        <end position="241"/>
    </location>
</feature>
<feature type="transmembrane region" description="Helical" evidence="6">
    <location>
        <begin position="248"/>
        <end position="265"/>
    </location>
</feature>
<keyword evidence="4 6" id="KW-0472">Membrane</keyword>
<feature type="transmembrane region" description="Helical" evidence="6">
    <location>
        <begin position="271"/>
        <end position="291"/>
    </location>
</feature>